<dbReference type="Proteomes" id="UP000787635">
    <property type="component" value="Unassembled WGS sequence"/>
</dbReference>
<comment type="caution">
    <text evidence="8">The sequence shown here is derived from an EMBL/GenBank/DDBJ whole genome shotgun (WGS) entry which is preliminary data.</text>
</comment>
<name>A0ABX1E4D2_9PROT</name>
<dbReference type="PANTHER" id="PTHR38340:SF1">
    <property type="entry name" value="S-LAYER PROTEIN"/>
    <property type="match status" value="1"/>
</dbReference>
<evidence type="ECO:0000256" key="7">
    <source>
        <dbReference type="ARBA" id="ARBA00023136"/>
    </source>
</evidence>
<evidence type="ECO:0000256" key="1">
    <source>
        <dbReference type="ARBA" id="ARBA00004370"/>
    </source>
</evidence>
<keyword evidence="4" id="KW-0800">Toxin</keyword>
<dbReference type="PROSITE" id="PS00330">
    <property type="entry name" value="HEMOLYSIN_CALCIUM"/>
    <property type="match status" value="5"/>
</dbReference>
<keyword evidence="9" id="KW-1185">Reference proteome</keyword>
<keyword evidence="6" id="KW-0843">Virulence</keyword>
<comment type="subcellular location">
    <subcellularLocation>
        <location evidence="1">Membrane</location>
    </subcellularLocation>
    <subcellularLocation>
        <location evidence="2">Secreted</location>
    </subcellularLocation>
</comment>
<evidence type="ECO:0000256" key="2">
    <source>
        <dbReference type="ARBA" id="ARBA00004613"/>
    </source>
</evidence>
<keyword evidence="3" id="KW-0964">Secreted</keyword>
<dbReference type="Pfam" id="PF00353">
    <property type="entry name" value="HemolysinCabind"/>
    <property type="match status" value="10"/>
</dbReference>
<dbReference type="SUPFAM" id="SSF51120">
    <property type="entry name" value="beta-Roll"/>
    <property type="match status" value="3"/>
</dbReference>
<dbReference type="PRINTS" id="PR00313">
    <property type="entry name" value="CABNDNGRPT"/>
</dbReference>
<keyword evidence="5" id="KW-0677">Repeat</keyword>
<gene>
    <name evidence="8" type="ORF">HEQ75_13855</name>
</gene>
<evidence type="ECO:0000313" key="9">
    <source>
        <dbReference type="Proteomes" id="UP000787635"/>
    </source>
</evidence>
<dbReference type="InterPro" id="IPR050557">
    <property type="entry name" value="RTX_toxin/Mannuronan_C5-epim"/>
</dbReference>
<evidence type="ECO:0000313" key="8">
    <source>
        <dbReference type="EMBL" id="NKC31946.1"/>
    </source>
</evidence>
<dbReference type="PANTHER" id="PTHR38340">
    <property type="entry name" value="S-LAYER PROTEIN"/>
    <property type="match status" value="1"/>
</dbReference>
<dbReference type="InterPro" id="IPR011049">
    <property type="entry name" value="Serralysin-like_metalloprot_C"/>
</dbReference>
<dbReference type="RefSeq" id="WP_168031492.1">
    <property type="nucleotide sequence ID" value="NZ_JAAVNE010000020.1"/>
</dbReference>
<dbReference type="PRINTS" id="PR01488">
    <property type="entry name" value="RTXTOXINA"/>
</dbReference>
<dbReference type="Gene3D" id="2.150.10.10">
    <property type="entry name" value="Serralysin-like metalloprotease, C-terminal"/>
    <property type="match status" value="6"/>
</dbReference>
<evidence type="ECO:0000256" key="4">
    <source>
        <dbReference type="ARBA" id="ARBA00022656"/>
    </source>
</evidence>
<dbReference type="InterPro" id="IPR001343">
    <property type="entry name" value="Hemolysn_Ca-bd"/>
</dbReference>
<organism evidence="8 9">
    <name type="scientific">Falsiroseomonas selenitidurans</name>
    <dbReference type="NCBI Taxonomy" id="2716335"/>
    <lineage>
        <taxon>Bacteria</taxon>
        <taxon>Pseudomonadati</taxon>
        <taxon>Pseudomonadota</taxon>
        <taxon>Alphaproteobacteria</taxon>
        <taxon>Acetobacterales</taxon>
        <taxon>Roseomonadaceae</taxon>
        <taxon>Falsiroseomonas</taxon>
    </lineage>
</organism>
<evidence type="ECO:0000256" key="5">
    <source>
        <dbReference type="ARBA" id="ARBA00022737"/>
    </source>
</evidence>
<evidence type="ECO:0000256" key="6">
    <source>
        <dbReference type="ARBA" id="ARBA00023026"/>
    </source>
</evidence>
<accession>A0ABX1E4D2</accession>
<dbReference type="InterPro" id="IPR003995">
    <property type="entry name" value="RTX_toxin_determinant-A"/>
</dbReference>
<sequence length="818" mass="83332">MPIILNLGYSKPKLNDTLDGGALDDLLDGGAGHDLLNGLEGADTLIGGTGRDTLLGGEGNDRLDLTHAATGDTLERAEGGAGNDLLMGHATAVATANVFLIGGAGNDTIQGFGVRDNIADYADRTQAINARLGNASSTSGTAKIGTETDVLDNVVRIRATAFNDTLYGGWQDETFMPGHGADTISGGNGQDWLDYSDETVAVTVNIATGKAVDGSGATDAFSGIDAASGGMGNDTLTGNSKGNVFRGLGGNDSIDGGGSWDSVRYDGSHLAPMAATGIVANLQTGIVSQDGYGGTDTLANIEEIAGSRLNDDITGRDTGSNTHIKGLEGNDTLRAPFADSRVLADYRESPGAIEINLSAVDAVSSFGNLIEAGTGRDGHGYVDSFDKIQGIIGTNQGDWIQGGDQPWEYGERLLGWAGDDTIIGGWGDDTIFGGQGVDVLVGSKGMDFLSFAAYAESEGVQTQGAVASLLTGVIANDGWGNVEFLGIGPDNEFEVLFGTAFGDDFEGKKIDDAGVISEQMECQLRGSQGADTLRAAEGDERWVSADYLTDADLDGDGYGVTVDLVAQTGIDGWGTTDTLVNIGATRGSQFRDLLLGNDGDNWFRGEGGNDTFHGGEGVDLASWFSSTTGAVVDLAAGTAQDGLGGTDTFTSIEQVVGSKAMSDTIYGSDVANRISGYGGNDLLDGRAGQDTLYGNDGADTLIGGDGADKLTGGAGADRFLWGNALQGGDTVADFTAGDRLAFSSAGFDPTLSLGALDASRFVAGNGAVGTGNLGQFVYDTANGQLAWDADGAGAAAEVLICTLTGAPGLAASDLLIIG</sequence>
<protein>
    <submittedName>
        <fullName evidence="8">Calcium-binding protein</fullName>
    </submittedName>
</protein>
<reference evidence="8 9" key="1">
    <citation type="submission" date="2020-03" db="EMBL/GenBank/DDBJ databases">
        <title>Roseomonas selenitidurans sp. nov. isolated from urban soil.</title>
        <authorList>
            <person name="Liu H."/>
        </authorList>
    </citation>
    <scope>NUCLEOTIDE SEQUENCE [LARGE SCALE GENOMIC DNA]</scope>
    <source>
        <strain evidence="8 9">BU-1</strain>
    </source>
</reference>
<dbReference type="InterPro" id="IPR018511">
    <property type="entry name" value="Hemolysin-typ_Ca-bd_CS"/>
</dbReference>
<dbReference type="EMBL" id="JAAVNE010000020">
    <property type="protein sequence ID" value="NKC31946.1"/>
    <property type="molecule type" value="Genomic_DNA"/>
</dbReference>
<evidence type="ECO:0000256" key="3">
    <source>
        <dbReference type="ARBA" id="ARBA00022525"/>
    </source>
</evidence>
<proteinExistence type="predicted"/>
<keyword evidence="7" id="KW-0472">Membrane</keyword>